<protein>
    <submittedName>
        <fullName evidence="1">Uncharacterized protein</fullName>
    </submittedName>
</protein>
<evidence type="ECO:0000313" key="2">
    <source>
        <dbReference type="Proteomes" id="UP000314294"/>
    </source>
</evidence>
<sequence length="159" mass="18422">MNPKTLGKRHQQAKCGLWLFDSESASPRQRRIGETRGGELQIDACLRFGRGGINRWSLEVDIRCSHIAFRWELSIHVHAWDIYSTIHFWQRGINIRSGLYPHVPGGAPVLFPPRLHQLFHFMTLTEGETTTPTRQLTSHFRNPKLLPDGYWLLIGWRLG</sequence>
<organism evidence="1 2">
    <name type="scientific">Liparis tanakae</name>
    <name type="common">Tanaka's snailfish</name>
    <dbReference type="NCBI Taxonomy" id="230148"/>
    <lineage>
        <taxon>Eukaryota</taxon>
        <taxon>Metazoa</taxon>
        <taxon>Chordata</taxon>
        <taxon>Craniata</taxon>
        <taxon>Vertebrata</taxon>
        <taxon>Euteleostomi</taxon>
        <taxon>Actinopterygii</taxon>
        <taxon>Neopterygii</taxon>
        <taxon>Teleostei</taxon>
        <taxon>Neoteleostei</taxon>
        <taxon>Acanthomorphata</taxon>
        <taxon>Eupercaria</taxon>
        <taxon>Perciformes</taxon>
        <taxon>Cottioidei</taxon>
        <taxon>Cottales</taxon>
        <taxon>Liparidae</taxon>
        <taxon>Liparis</taxon>
    </lineage>
</organism>
<dbReference type="Proteomes" id="UP000314294">
    <property type="component" value="Unassembled WGS sequence"/>
</dbReference>
<name>A0A4Z2G172_9TELE</name>
<keyword evidence="2" id="KW-1185">Reference proteome</keyword>
<evidence type="ECO:0000313" key="1">
    <source>
        <dbReference type="EMBL" id="TNN47021.1"/>
    </source>
</evidence>
<gene>
    <name evidence="1" type="ORF">EYF80_042792</name>
</gene>
<comment type="caution">
    <text evidence="1">The sequence shown here is derived from an EMBL/GenBank/DDBJ whole genome shotgun (WGS) entry which is preliminary data.</text>
</comment>
<accession>A0A4Z2G172</accession>
<reference evidence="1 2" key="1">
    <citation type="submission" date="2019-03" db="EMBL/GenBank/DDBJ databases">
        <title>First draft genome of Liparis tanakae, snailfish: a comprehensive survey of snailfish specific genes.</title>
        <authorList>
            <person name="Kim W."/>
            <person name="Song I."/>
            <person name="Jeong J.-H."/>
            <person name="Kim D."/>
            <person name="Kim S."/>
            <person name="Ryu S."/>
            <person name="Song J.Y."/>
            <person name="Lee S.K."/>
        </authorList>
    </citation>
    <scope>NUCLEOTIDE SEQUENCE [LARGE SCALE GENOMIC DNA]</scope>
    <source>
        <tissue evidence="1">Muscle</tissue>
    </source>
</reference>
<dbReference type="EMBL" id="SRLO01000761">
    <property type="protein sequence ID" value="TNN47021.1"/>
    <property type="molecule type" value="Genomic_DNA"/>
</dbReference>
<dbReference type="AlphaFoldDB" id="A0A4Z2G172"/>
<proteinExistence type="predicted"/>